<dbReference type="EMBL" id="AYJU01000016">
    <property type="protein sequence ID" value="EST54631.1"/>
    <property type="molecule type" value="Genomic_DNA"/>
</dbReference>
<reference evidence="1 2" key="1">
    <citation type="journal article" date="2014" name="Genome Announc.">
        <title>Draft Genome Sequence of Brevibacillus panacihumi Strain W25, a Halotolerant Hydrocarbon-Degrading Bacterium.</title>
        <authorList>
            <person name="Wang X."/>
            <person name="Jin D."/>
            <person name="Zhou L."/>
            <person name="Wu L."/>
            <person name="An W."/>
            <person name="Chen Y."/>
            <person name="Zhao L."/>
        </authorList>
    </citation>
    <scope>NUCLEOTIDE SEQUENCE [LARGE SCALE GENOMIC DNA]</scope>
    <source>
        <strain evidence="1 2">W25</strain>
    </source>
</reference>
<sequence>MLTKCLFCICIEHFYAAILVISIVQKTEVSNI</sequence>
<dbReference type="STRING" id="1408254.T458_14715"/>
<dbReference type="AlphaFoldDB" id="V6M7U6"/>
<dbReference type="Proteomes" id="UP000017973">
    <property type="component" value="Unassembled WGS sequence"/>
</dbReference>
<keyword evidence="2" id="KW-1185">Reference proteome</keyword>
<evidence type="ECO:0000313" key="1">
    <source>
        <dbReference type="EMBL" id="EST54631.1"/>
    </source>
</evidence>
<protein>
    <submittedName>
        <fullName evidence="1">Uncharacterized protein</fullName>
    </submittedName>
</protein>
<proteinExistence type="predicted"/>
<comment type="caution">
    <text evidence="1">The sequence shown here is derived from an EMBL/GenBank/DDBJ whole genome shotgun (WGS) entry which is preliminary data.</text>
</comment>
<name>V6M7U6_9BACL</name>
<gene>
    <name evidence="1" type="ORF">T458_14715</name>
</gene>
<evidence type="ECO:0000313" key="2">
    <source>
        <dbReference type="Proteomes" id="UP000017973"/>
    </source>
</evidence>
<accession>V6M7U6</accession>
<dbReference type="HOGENOM" id="CLU_3388418_0_0_9"/>
<organism evidence="1 2">
    <name type="scientific">Brevibacillus panacihumi W25</name>
    <dbReference type="NCBI Taxonomy" id="1408254"/>
    <lineage>
        <taxon>Bacteria</taxon>
        <taxon>Bacillati</taxon>
        <taxon>Bacillota</taxon>
        <taxon>Bacilli</taxon>
        <taxon>Bacillales</taxon>
        <taxon>Paenibacillaceae</taxon>
        <taxon>Brevibacillus</taxon>
    </lineage>
</organism>